<organism evidence="1 2">
    <name type="scientific">Candidatus Ordinivivax streblomastigis</name>
    <dbReference type="NCBI Taxonomy" id="2540710"/>
    <lineage>
        <taxon>Bacteria</taxon>
        <taxon>Pseudomonadati</taxon>
        <taxon>Bacteroidota</taxon>
        <taxon>Bacteroidia</taxon>
        <taxon>Bacteroidales</taxon>
        <taxon>Candidatus Ordinivivax</taxon>
    </lineage>
</organism>
<reference evidence="1 2" key="1">
    <citation type="submission" date="2019-03" db="EMBL/GenBank/DDBJ databases">
        <title>Single cell metagenomics reveals metabolic interactions within the superorganism composed of flagellate Streblomastix strix and complex community of Bacteroidetes bacteria on its surface.</title>
        <authorList>
            <person name="Treitli S.C."/>
            <person name="Kolisko M."/>
            <person name="Husnik F."/>
            <person name="Keeling P."/>
            <person name="Hampl V."/>
        </authorList>
    </citation>
    <scope>NUCLEOTIDE SEQUENCE [LARGE SCALE GENOMIC DNA]</scope>
    <source>
        <strain evidence="1">St1</strain>
    </source>
</reference>
<dbReference type="PANTHER" id="PTHR33990:SF1">
    <property type="entry name" value="PROTEIN YJDN"/>
    <property type="match status" value="1"/>
</dbReference>
<evidence type="ECO:0008006" key="3">
    <source>
        <dbReference type="Google" id="ProtNLM"/>
    </source>
</evidence>
<dbReference type="AlphaFoldDB" id="A0A5M8P5E6"/>
<dbReference type="SUPFAM" id="SSF54593">
    <property type="entry name" value="Glyoxalase/Bleomycin resistance protein/Dihydroxybiphenyl dioxygenase"/>
    <property type="match status" value="1"/>
</dbReference>
<dbReference type="Proteomes" id="UP000324575">
    <property type="component" value="Unassembled WGS sequence"/>
</dbReference>
<protein>
    <recommendedName>
        <fullName evidence="3">VOC family protein</fullName>
    </recommendedName>
</protein>
<comment type="caution">
    <text evidence="1">The sequence shown here is derived from an EMBL/GenBank/DDBJ whole genome shotgun (WGS) entry which is preliminary data.</text>
</comment>
<dbReference type="Gene3D" id="3.30.720.100">
    <property type="match status" value="1"/>
</dbReference>
<sequence length="76" mass="8746">MVGHYLMFNRNCSEALEVYAKAFTAKITEIQKYGDMPPNPAFSIAEDDKGLVLHARLNINGEEMMFTASKKEYYYE</sequence>
<name>A0A5M8P5E6_9BACT</name>
<dbReference type="PANTHER" id="PTHR33990">
    <property type="entry name" value="PROTEIN YJDN-RELATED"/>
    <property type="match status" value="1"/>
</dbReference>
<evidence type="ECO:0000313" key="2">
    <source>
        <dbReference type="Proteomes" id="UP000324575"/>
    </source>
</evidence>
<evidence type="ECO:0000313" key="1">
    <source>
        <dbReference type="EMBL" id="KAA6303584.1"/>
    </source>
</evidence>
<dbReference type="InterPro" id="IPR029068">
    <property type="entry name" value="Glyas_Bleomycin-R_OHBP_Dase"/>
</dbReference>
<proteinExistence type="predicted"/>
<gene>
    <name evidence="1" type="ORF">EZS26_000135</name>
</gene>
<dbReference type="EMBL" id="SNRX01000001">
    <property type="protein sequence ID" value="KAA6303584.1"/>
    <property type="molecule type" value="Genomic_DNA"/>
</dbReference>
<accession>A0A5M8P5E6</accession>